<dbReference type="RefSeq" id="WP_154527004.1">
    <property type="nucleotide sequence ID" value="NZ_JAXFDQ010000010.1"/>
</dbReference>
<protein>
    <submittedName>
        <fullName evidence="1">Aldose 1-epimerase family protein</fullName>
    </submittedName>
</protein>
<dbReference type="SUPFAM" id="SSF74650">
    <property type="entry name" value="Galactose mutarotase-like"/>
    <property type="match status" value="1"/>
</dbReference>
<dbReference type="AlphaFoldDB" id="A0A6L5X8W5"/>
<keyword evidence="2" id="KW-1185">Reference proteome</keyword>
<sequence length="311" mass="35255">MNYTIESREGLKVTVSDLGAEMTGIHLGETEYLWQADPAYWNEHAPVLFPYVGRLTGGKYRIGDREYQMKIHGFASLSTFEAEKRSENCIAFTLKDSPETMQMYPFRFLFRVIYTAEGHTLKIRYEVENPGQTPAEDTPGRSANSQSSGAADGMLYFGIGGHPGLNVPLEDGLSFDDYYLEFGDRCDSERIQFTPACFLAGREEPFALEDGRILRLRHNLFDEDAIVLQNMADSVSIRSDKGRKSVTVRYPGLPYLGIWHMPKTDAPYVAIEPWGSLPSRQDIVEDLRFKPDLLRLGSGDRWHTEWSITVS</sequence>
<name>A0A6L5X8W5_9FIRM</name>
<evidence type="ECO:0000313" key="1">
    <source>
        <dbReference type="EMBL" id="MSS15798.1"/>
    </source>
</evidence>
<comment type="caution">
    <text evidence="1">The sequence shown here is derived from an EMBL/GenBank/DDBJ whole genome shotgun (WGS) entry which is preliminary data.</text>
</comment>
<dbReference type="GO" id="GO:0005975">
    <property type="term" value="P:carbohydrate metabolic process"/>
    <property type="evidence" value="ECO:0007669"/>
    <property type="project" value="InterPro"/>
</dbReference>
<dbReference type="GO" id="GO:0016853">
    <property type="term" value="F:isomerase activity"/>
    <property type="evidence" value="ECO:0007669"/>
    <property type="project" value="InterPro"/>
</dbReference>
<accession>A0A6L5X8W5</accession>
<organism evidence="1 2">
    <name type="scientific">Porcincola intestinalis</name>
    <dbReference type="NCBI Taxonomy" id="2606632"/>
    <lineage>
        <taxon>Bacteria</taxon>
        <taxon>Bacillati</taxon>
        <taxon>Bacillota</taxon>
        <taxon>Clostridia</taxon>
        <taxon>Lachnospirales</taxon>
        <taxon>Lachnospiraceae</taxon>
        <taxon>Porcincola</taxon>
    </lineage>
</organism>
<dbReference type="Pfam" id="PF01263">
    <property type="entry name" value="Aldose_epim"/>
    <property type="match status" value="1"/>
</dbReference>
<dbReference type="InterPro" id="IPR014718">
    <property type="entry name" value="GH-type_carb-bd"/>
</dbReference>
<dbReference type="GO" id="GO:0030246">
    <property type="term" value="F:carbohydrate binding"/>
    <property type="evidence" value="ECO:0007669"/>
    <property type="project" value="InterPro"/>
</dbReference>
<reference evidence="1 2" key="1">
    <citation type="submission" date="2019-08" db="EMBL/GenBank/DDBJ databases">
        <title>In-depth cultivation of the pig gut microbiome towards novel bacterial diversity and tailored functional studies.</title>
        <authorList>
            <person name="Wylensek D."/>
            <person name="Hitch T.C.A."/>
            <person name="Clavel T."/>
        </authorList>
    </citation>
    <scope>NUCLEOTIDE SEQUENCE [LARGE SCALE GENOMIC DNA]</scope>
    <source>
        <strain evidence="1 2">Oil+RF-744-WCA-WT-11</strain>
    </source>
</reference>
<dbReference type="InterPro" id="IPR008183">
    <property type="entry name" value="Aldose_1/G6P_1-epimerase"/>
</dbReference>
<dbReference type="InterPro" id="IPR011013">
    <property type="entry name" value="Gal_mutarotase_sf_dom"/>
</dbReference>
<dbReference type="InterPro" id="IPR037481">
    <property type="entry name" value="LacX"/>
</dbReference>
<gene>
    <name evidence="1" type="ORF">FYJ35_12290</name>
</gene>
<dbReference type="Gene3D" id="2.70.98.10">
    <property type="match status" value="1"/>
</dbReference>
<dbReference type="EMBL" id="VULZ01000015">
    <property type="protein sequence ID" value="MSS15798.1"/>
    <property type="molecule type" value="Genomic_DNA"/>
</dbReference>
<dbReference type="CDD" id="cd09024">
    <property type="entry name" value="Aldose_epim_lacX"/>
    <property type="match status" value="1"/>
</dbReference>
<dbReference type="Proteomes" id="UP000481852">
    <property type="component" value="Unassembled WGS sequence"/>
</dbReference>
<evidence type="ECO:0000313" key="2">
    <source>
        <dbReference type="Proteomes" id="UP000481852"/>
    </source>
</evidence>
<proteinExistence type="predicted"/>